<accession>A0A7S1EZU6</accession>
<dbReference type="InterPro" id="IPR047021">
    <property type="entry name" value="REXO1/3/4-like"/>
</dbReference>
<evidence type="ECO:0000313" key="6">
    <source>
        <dbReference type="EMBL" id="CAD8833730.1"/>
    </source>
</evidence>
<dbReference type="InterPro" id="IPR012337">
    <property type="entry name" value="RNaseH-like_sf"/>
</dbReference>
<dbReference type="EMBL" id="HBFQ01011507">
    <property type="protein sequence ID" value="CAD8833730.1"/>
    <property type="molecule type" value="Transcribed_RNA"/>
</dbReference>
<keyword evidence="3" id="KW-0378">Hydrolase</keyword>
<keyword evidence="1" id="KW-0698">rRNA processing</keyword>
<feature type="domain" description="Exonuclease" evidence="5">
    <location>
        <begin position="12"/>
        <end position="187"/>
    </location>
</feature>
<dbReference type="GO" id="GO:0004527">
    <property type="term" value="F:exonuclease activity"/>
    <property type="evidence" value="ECO:0007669"/>
    <property type="project" value="InterPro"/>
</dbReference>
<gene>
    <name evidence="6" type="ORF">NSCI0253_LOCUS8078</name>
</gene>
<dbReference type="SMART" id="SM00479">
    <property type="entry name" value="EXOIII"/>
    <property type="match status" value="1"/>
</dbReference>
<comment type="function">
    <text evidence="4">Exoribonuclease involved in ribosome biosynthesis. Involved in the processing of ITS1, the internal transcribed spacer localized between the 18S and 5.8S rRNAs.</text>
</comment>
<dbReference type="InterPro" id="IPR013520">
    <property type="entry name" value="Ribonucl_H"/>
</dbReference>
<proteinExistence type="predicted"/>
<organism evidence="6">
    <name type="scientific">Noctiluca scintillans</name>
    <name type="common">Sea sparkle</name>
    <name type="synonym">Red tide dinoflagellate</name>
    <dbReference type="NCBI Taxonomy" id="2966"/>
    <lineage>
        <taxon>Eukaryota</taxon>
        <taxon>Sar</taxon>
        <taxon>Alveolata</taxon>
        <taxon>Dinophyceae</taxon>
        <taxon>Noctilucales</taxon>
        <taxon>Noctilucaceae</taxon>
        <taxon>Noctiluca</taxon>
    </lineage>
</organism>
<dbReference type="GO" id="GO:0003676">
    <property type="term" value="F:nucleic acid binding"/>
    <property type="evidence" value="ECO:0007669"/>
    <property type="project" value="InterPro"/>
</dbReference>
<dbReference type="SUPFAM" id="SSF53098">
    <property type="entry name" value="Ribonuclease H-like"/>
    <property type="match status" value="1"/>
</dbReference>
<evidence type="ECO:0000256" key="3">
    <source>
        <dbReference type="ARBA" id="ARBA00022801"/>
    </source>
</evidence>
<name>A0A7S1EZU6_NOCSC</name>
<dbReference type="GO" id="GO:0006364">
    <property type="term" value="P:rRNA processing"/>
    <property type="evidence" value="ECO:0007669"/>
    <property type="project" value="UniProtKB-KW"/>
</dbReference>
<dbReference type="Gene3D" id="3.30.420.10">
    <property type="entry name" value="Ribonuclease H-like superfamily/Ribonuclease H"/>
    <property type="match status" value="1"/>
</dbReference>
<dbReference type="Pfam" id="PF00929">
    <property type="entry name" value="RNase_T"/>
    <property type="match status" value="1"/>
</dbReference>
<reference evidence="6" key="1">
    <citation type="submission" date="2021-01" db="EMBL/GenBank/DDBJ databases">
        <authorList>
            <person name="Corre E."/>
            <person name="Pelletier E."/>
            <person name="Niang G."/>
            <person name="Scheremetjew M."/>
            <person name="Finn R."/>
            <person name="Kale V."/>
            <person name="Holt S."/>
            <person name="Cochrane G."/>
            <person name="Meng A."/>
            <person name="Brown T."/>
            <person name="Cohen L."/>
        </authorList>
    </citation>
    <scope>NUCLEOTIDE SEQUENCE</scope>
</reference>
<dbReference type="PANTHER" id="PTHR12801:SF45">
    <property type="entry name" value="RNA EXONUCLEASE 4"/>
    <property type="match status" value="1"/>
</dbReference>
<keyword evidence="2" id="KW-0540">Nuclease</keyword>
<evidence type="ECO:0000256" key="4">
    <source>
        <dbReference type="ARBA" id="ARBA00025599"/>
    </source>
</evidence>
<evidence type="ECO:0000256" key="1">
    <source>
        <dbReference type="ARBA" id="ARBA00022552"/>
    </source>
</evidence>
<evidence type="ECO:0000256" key="2">
    <source>
        <dbReference type="ARBA" id="ARBA00022722"/>
    </source>
</evidence>
<dbReference type="GO" id="GO:0005634">
    <property type="term" value="C:nucleus"/>
    <property type="evidence" value="ECO:0007669"/>
    <property type="project" value="TreeGrafter"/>
</dbReference>
<dbReference type="PANTHER" id="PTHR12801">
    <property type="entry name" value="RNA EXONUCLEASE REXO1 / RECO3 FAMILY MEMBER-RELATED"/>
    <property type="match status" value="1"/>
</dbReference>
<sequence length="257" mass="29485">MSRPPAWFSETDVVALDCEMVGVSTDSGAARRPIHKNAVCRVSVVSGSEESGFRVRLDEWVEVDEHIVDFRTRISGVCAEDFAKKKKVRFTEARRRVLALIRGRIVVGHALWNDFEALRIDHPAELVRDTALFARLRPFWRQSLLPSLRLLVRYWFQEELHLSTHDSIEDATAALRLYVIHQVEWEYVFGNRAIPAPRQDDGDGVLPKDVWVVPLVRWPRWPGSHAGTPEPDFGFHVPATAVWPRRRAAEELQKLPL</sequence>
<evidence type="ECO:0000259" key="5">
    <source>
        <dbReference type="SMART" id="SM00479"/>
    </source>
</evidence>
<dbReference type="AlphaFoldDB" id="A0A7S1EZU6"/>
<dbReference type="InterPro" id="IPR036397">
    <property type="entry name" value="RNaseH_sf"/>
</dbReference>
<protein>
    <recommendedName>
        <fullName evidence="5">Exonuclease domain-containing protein</fullName>
    </recommendedName>
</protein>